<evidence type="ECO:0000256" key="1">
    <source>
        <dbReference type="SAM" id="SignalP"/>
    </source>
</evidence>
<dbReference type="AlphaFoldDB" id="A0A5C6FZL8"/>
<feature type="chain" id="PRO_5023038124" description="PEP-CTERM protein-sorting domain-containing protein" evidence="1">
    <location>
        <begin position="21"/>
        <end position="251"/>
    </location>
</feature>
<feature type="signal peptide" evidence="1">
    <location>
        <begin position="1"/>
        <end position="20"/>
    </location>
</feature>
<name>A0A5C6FZL8_9PLAN</name>
<evidence type="ECO:0008006" key="4">
    <source>
        <dbReference type="Google" id="ProtNLM"/>
    </source>
</evidence>
<organism evidence="2 3">
    <name type="scientific">Crateriforma conspicua</name>
    <dbReference type="NCBI Taxonomy" id="2527996"/>
    <lineage>
        <taxon>Bacteria</taxon>
        <taxon>Pseudomonadati</taxon>
        <taxon>Planctomycetota</taxon>
        <taxon>Planctomycetia</taxon>
        <taxon>Planctomycetales</taxon>
        <taxon>Planctomycetaceae</taxon>
        <taxon>Crateriforma</taxon>
    </lineage>
</organism>
<dbReference type="InterPro" id="IPR013424">
    <property type="entry name" value="Ice-binding_C"/>
</dbReference>
<proteinExistence type="predicted"/>
<keyword evidence="1" id="KW-0732">Signal</keyword>
<evidence type="ECO:0000313" key="2">
    <source>
        <dbReference type="EMBL" id="TWU66740.1"/>
    </source>
</evidence>
<evidence type="ECO:0000313" key="3">
    <source>
        <dbReference type="Proteomes" id="UP000316476"/>
    </source>
</evidence>
<dbReference type="EMBL" id="SJPZ01000001">
    <property type="protein sequence ID" value="TWU66740.1"/>
    <property type="molecule type" value="Genomic_DNA"/>
</dbReference>
<dbReference type="NCBIfam" id="TIGR02595">
    <property type="entry name" value="PEP_CTERM"/>
    <property type="match status" value="1"/>
</dbReference>
<protein>
    <recommendedName>
        <fullName evidence="4">PEP-CTERM protein-sorting domain-containing protein</fullName>
    </recommendedName>
</protein>
<dbReference type="OrthoDB" id="9933868at2"/>
<comment type="caution">
    <text evidence="2">The sequence shown here is derived from an EMBL/GenBank/DDBJ whole genome shotgun (WGS) entry which is preliminary data.</text>
</comment>
<dbReference type="Proteomes" id="UP000316476">
    <property type="component" value="Unassembled WGS sequence"/>
</dbReference>
<gene>
    <name evidence="2" type="ORF">V7x_23110</name>
</gene>
<reference evidence="2 3" key="1">
    <citation type="submission" date="2019-02" db="EMBL/GenBank/DDBJ databases">
        <title>Deep-cultivation of Planctomycetes and their phenomic and genomic characterization uncovers novel biology.</title>
        <authorList>
            <person name="Wiegand S."/>
            <person name="Jogler M."/>
            <person name="Boedeker C."/>
            <person name="Pinto D."/>
            <person name="Vollmers J."/>
            <person name="Rivas-Marin E."/>
            <person name="Kohn T."/>
            <person name="Peeters S.H."/>
            <person name="Heuer A."/>
            <person name="Rast P."/>
            <person name="Oberbeckmann S."/>
            <person name="Bunk B."/>
            <person name="Jeske O."/>
            <person name="Meyerdierks A."/>
            <person name="Storesund J.E."/>
            <person name="Kallscheuer N."/>
            <person name="Luecker S."/>
            <person name="Lage O.M."/>
            <person name="Pohl T."/>
            <person name="Merkel B.J."/>
            <person name="Hornburger P."/>
            <person name="Mueller R.-W."/>
            <person name="Bruemmer F."/>
            <person name="Labrenz M."/>
            <person name="Spormann A.M."/>
            <person name="Op Den Camp H."/>
            <person name="Overmann J."/>
            <person name="Amann R."/>
            <person name="Jetten M.S.M."/>
            <person name="Mascher T."/>
            <person name="Medema M.H."/>
            <person name="Devos D.P."/>
            <person name="Kaster A.-K."/>
            <person name="Ovreas L."/>
            <person name="Rohde M."/>
            <person name="Galperin M.Y."/>
            <person name="Jogler C."/>
        </authorList>
    </citation>
    <scope>NUCLEOTIDE SEQUENCE [LARGE SCALE GENOMIC DNA]</scope>
    <source>
        <strain evidence="2 3">V7</strain>
    </source>
</reference>
<sequence length="251" mass="25790" precursor="true">MNLTLMRAVLPCAVAVLVLASEASQSSGALIVPTAGDERFGWDDSDLGAAFAEWAGFAPAGQITGPFSPTSSTASSQSSGLTEHSMTAIVTSTSSAIYSFSAATEFSADVKTTNLSGTQTRVVAQIQASGTGLDLSSLLLNGQTASVSGIADSRMVTSFAGPTLQSDYMAIWDFAASPLDEYSLAFNSLGPHMSLEAVRIDAFASDTAFVTPASVTAVPEPASIGSVLALTCGGGIRWLRRRKSSAKAKRS</sequence>
<accession>A0A5C6FZL8</accession>